<dbReference type="KEGG" id="tme:Tmel_1653"/>
<organism evidence="1 2">
    <name type="scientific">Thermosipho melanesiensis (strain DSM 12029 / CIP 104789 / BI429)</name>
    <dbReference type="NCBI Taxonomy" id="391009"/>
    <lineage>
        <taxon>Bacteria</taxon>
        <taxon>Thermotogati</taxon>
        <taxon>Thermotogota</taxon>
        <taxon>Thermotogae</taxon>
        <taxon>Thermotogales</taxon>
        <taxon>Fervidobacteriaceae</taxon>
        <taxon>Thermosipho</taxon>
    </lineage>
</organism>
<dbReference type="EMBL" id="CP000716">
    <property type="protein sequence ID" value="ABR31497.1"/>
    <property type="molecule type" value="Genomic_DNA"/>
</dbReference>
<evidence type="ECO:0000313" key="1">
    <source>
        <dbReference type="EMBL" id="ABR31497.1"/>
    </source>
</evidence>
<dbReference type="HOGENOM" id="CLU_3367893_0_0_0"/>
<name>A6LNJ6_THEM4</name>
<protein>
    <submittedName>
        <fullName evidence="1">Uncharacterized protein</fullName>
    </submittedName>
</protein>
<dbReference type="AlphaFoldDB" id="A6LNJ6"/>
<accession>A6LNJ6</accession>
<proteinExistence type="predicted"/>
<sequence length="35" mass="4360">MEFILEAIQDLIYLFWFDDCFSKEYEYKFGKLKGE</sequence>
<gene>
    <name evidence="1" type="ordered locus">Tmel_1653</name>
</gene>
<evidence type="ECO:0000313" key="2">
    <source>
        <dbReference type="Proteomes" id="UP000001110"/>
    </source>
</evidence>
<reference evidence="1 2" key="1">
    <citation type="submission" date="2007-05" db="EMBL/GenBank/DDBJ databases">
        <title>Complete sequence of Thermosipho melanesiensis BI429.</title>
        <authorList>
            <consortium name="US DOE Joint Genome Institute"/>
            <person name="Copeland A."/>
            <person name="Lucas S."/>
            <person name="Lapidus A."/>
            <person name="Barry K."/>
            <person name="Glavina del Rio T."/>
            <person name="Dalin E."/>
            <person name="Tice H."/>
            <person name="Pitluck S."/>
            <person name="Chertkov O."/>
            <person name="Brettin T."/>
            <person name="Bruce D."/>
            <person name="Detter J.C."/>
            <person name="Han C."/>
            <person name="Schmutz J."/>
            <person name="Larimer F."/>
            <person name="Land M."/>
            <person name="Hauser L."/>
            <person name="Kyrpides N."/>
            <person name="Mikhailova N."/>
            <person name="Nelson K."/>
            <person name="Gogarten J.P."/>
            <person name="Noll K."/>
            <person name="Richardson P."/>
        </authorList>
    </citation>
    <scope>NUCLEOTIDE SEQUENCE [LARGE SCALE GENOMIC DNA]</scope>
    <source>
        <strain evidence="2">DSM 12029 / CIP 104789 / BI429</strain>
    </source>
</reference>
<reference evidence="1 2" key="2">
    <citation type="journal article" date="2009" name="Proc. Natl. Acad. Sci. U.S.A.">
        <title>On the chimeric nature, thermophilic origin, and phylogenetic placement of the Thermotogales.</title>
        <authorList>
            <person name="Zhaxybayeva O."/>
            <person name="Swithers K.S."/>
            <person name="Lapierre P."/>
            <person name="Fournier G.P."/>
            <person name="Bickhart D.M."/>
            <person name="DeBoy R.T."/>
            <person name="Nelson K.E."/>
            <person name="Nesbo C.L."/>
            <person name="Doolittle W.F."/>
            <person name="Gogarten J.P."/>
            <person name="Noll K.M."/>
        </authorList>
    </citation>
    <scope>NUCLEOTIDE SEQUENCE [LARGE SCALE GENOMIC DNA]</scope>
    <source>
        <strain evidence="2">DSM 12029 / CIP 104789 / BI429</strain>
    </source>
</reference>
<dbReference type="STRING" id="391009.Tmel_1653"/>
<dbReference type="Proteomes" id="UP000001110">
    <property type="component" value="Chromosome"/>
</dbReference>